<accession>A0A8T0EFA1</accession>
<dbReference type="SUPFAM" id="SSF49562">
    <property type="entry name" value="C2 domain (Calcium/lipid-binding domain, CaLB)"/>
    <property type="match status" value="1"/>
</dbReference>
<dbReference type="Gene3D" id="1.10.8.10">
    <property type="entry name" value="DNA helicase RuvA subunit, C-terminal domain"/>
    <property type="match status" value="1"/>
</dbReference>
<dbReference type="OrthoDB" id="9942608at2759"/>
<comment type="similarity">
    <text evidence="1">Belongs to the tollip family.</text>
</comment>
<sequence length="284" mass="32017">MASCESVSDDYEDKIKERRKQVMLGELPDDFLRVTPLTSAQQLSLDEQAAIALQHQYTVASAVSGRLTITVVEAKLNKNYGLTRMDPYVRLRVGNTIYETNTDYNGARNPRWNKNFNCFFIAQDKTIHIEIFDECAFSLDERIAYGSYDIPKNVLQGETVNVWVELSGKLGENKEGTINLVLTCQPIPAGTLIYHPKSMVTVIPYGPFSDQEGVVSDESVSNVNDQSRSEMGIVEVEDLTEEEYRQVVEMFPNIEEDIVRAVMESNRGNKEDIINALLELSDVT</sequence>
<dbReference type="PANTHER" id="PTHR16461:SF5">
    <property type="entry name" value="TOLL-INTERACTING PROTEIN"/>
    <property type="match status" value="1"/>
</dbReference>
<evidence type="ECO:0000259" key="6">
    <source>
        <dbReference type="PROSITE" id="PS50004"/>
    </source>
</evidence>
<gene>
    <name evidence="8" type="ORF">HNY73_019173</name>
</gene>
<dbReference type="SUPFAM" id="SSF46934">
    <property type="entry name" value="UBA-like"/>
    <property type="match status" value="1"/>
</dbReference>
<evidence type="ECO:0000313" key="9">
    <source>
        <dbReference type="Proteomes" id="UP000807504"/>
    </source>
</evidence>
<dbReference type="Proteomes" id="UP000807504">
    <property type="component" value="Unassembled WGS sequence"/>
</dbReference>
<organism evidence="8 9">
    <name type="scientific">Argiope bruennichi</name>
    <name type="common">Wasp spider</name>
    <name type="synonym">Aranea bruennichi</name>
    <dbReference type="NCBI Taxonomy" id="94029"/>
    <lineage>
        <taxon>Eukaryota</taxon>
        <taxon>Metazoa</taxon>
        <taxon>Ecdysozoa</taxon>
        <taxon>Arthropoda</taxon>
        <taxon>Chelicerata</taxon>
        <taxon>Arachnida</taxon>
        <taxon>Araneae</taxon>
        <taxon>Araneomorphae</taxon>
        <taxon>Entelegynae</taxon>
        <taxon>Araneoidea</taxon>
        <taxon>Araneidae</taxon>
        <taxon>Argiope</taxon>
    </lineage>
</organism>
<comment type="caution">
    <text evidence="8">The sequence shown here is derived from an EMBL/GenBank/DDBJ whole genome shotgun (WGS) entry which is preliminary data.</text>
</comment>
<keyword evidence="2" id="KW-0399">Innate immunity</keyword>
<keyword evidence="5" id="KW-0395">Inflammatory response</keyword>
<evidence type="ECO:0000256" key="3">
    <source>
        <dbReference type="ARBA" id="ARBA00022859"/>
    </source>
</evidence>
<dbReference type="SMART" id="SM00546">
    <property type="entry name" value="CUE"/>
    <property type="match status" value="1"/>
</dbReference>
<name>A0A8T0EFA1_ARGBR</name>
<evidence type="ECO:0000256" key="5">
    <source>
        <dbReference type="ARBA" id="ARBA00023198"/>
    </source>
</evidence>
<evidence type="ECO:0000256" key="1">
    <source>
        <dbReference type="ARBA" id="ARBA00009278"/>
    </source>
</evidence>
<feature type="domain" description="CUE" evidence="7">
    <location>
        <begin position="239"/>
        <end position="282"/>
    </location>
</feature>
<dbReference type="Pfam" id="PF02845">
    <property type="entry name" value="CUE"/>
    <property type="match status" value="1"/>
</dbReference>
<protein>
    <submittedName>
        <fullName evidence="8">Toll-interacting protein like</fullName>
    </submittedName>
</protein>
<dbReference type="EMBL" id="JABXBU010002228">
    <property type="protein sequence ID" value="KAF8771802.1"/>
    <property type="molecule type" value="Genomic_DNA"/>
</dbReference>
<dbReference type="InterPro" id="IPR003892">
    <property type="entry name" value="CUE"/>
</dbReference>
<keyword evidence="4" id="KW-0072">Autophagy</keyword>
<dbReference type="PANTHER" id="PTHR16461">
    <property type="entry name" value="TOLL-INTERACTING PROTEIN"/>
    <property type="match status" value="1"/>
</dbReference>
<dbReference type="Gene3D" id="2.60.40.150">
    <property type="entry name" value="C2 domain"/>
    <property type="match status" value="1"/>
</dbReference>
<keyword evidence="9" id="KW-1185">Reference proteome</keyword>
<dbReference type="Pfam" id="PF00168">
    <property type="entry name" value="C2"/>
    <property type="match status" value="1"/>
</dbReference>
<dbReference type="GO" id="GO:0006914">
    <property type="term" value="P:autophagy"/>
    <property type="evidence" value="ECO:0007669"/>
    <property type="project" value="UniProtKB-KW"/>
</dbReference>
<proteinExistence type="inferred from homology"/>
<dbReference type="PROSITE" id="PS50004">
    <property type="entry name" value="C2"/>
    <property type="match status" value="1"/>
</dbReference>
<dbReference type="GO" id="GO:0043130">
    <property type="term" value="F:ubiquitin binding"/>
    <property type="evidence" value="ECO:0007669"/>
    <property type="project" value="InterPro"/>
</dbReference>
<reference evidence="8" key="1">
    <citation type="journal article" date="2020" name="bioRxiv">
        <title>Chromosome-level reference genome of the European wasp spider Argiope bruennichi: a resource for studies on range expansion and evolutionary adaptation.</title>
        <authorList>
            <person name="Sheffer M.M."/>
            <person name="Hoppe A."/>
            <person name="Krehenwinkel H."/>
            <person name="Uhl G."/>
            <person name="Kuss A.W."/>
            <person name="Jensen L."/>
            <person name="Jensen C."/>
            <person name="Gillespie R.G."/>
            <person name="Hoff K.J."/>
            <person name="Prost S."/>
        </authorList>
    </citation>
    <scope>NUCLEOTIDE SEQUENCE</scope>
</reference>
<dbReference type="OMA" id="IYIQIFD"/>
<reference evidence="8" key="2">
    <citation type="submission" date="2020-06" db="EMBL/GenBank/DDBJ databases">
        <authorList>
            <person name="Sheffer M."/>
        </authorList>
    </citation>
    <scope>NUCLEOTIDE SEQUENCE</scope>
</reference>
<dbReference type="InterPro" id="IPR035892">
    <property type="entry name" value="C2_domain_sf"/>
</dbReference>
<evidence type="ECO:0000259" key="7">
    <source>
        <dbReference type="PROSITE" id="PS51140"/>
    </source>
</evidence>
<evidence type="ECO:0000256" key="4">
    <source>
        <dbReference type="ARBA" id="ARBA00023006"/>
    </source>
</evidence>
<dbReference type="PROSITE" id="PS51140">
    <property type="entry name" value="CUE"/>
    <property type="match status" value="1"/>
</dbReference>
<dbReference type="InterPro" id="IPR000008">
    <property type="entry name" value="C2_dom"/>
</dbReference>
<dbReference type="GO" id="GO:0031624">
    <property type="term" value="F:ubiquitin conjugating enzyme binding"/>
    <property type="evidence" value="ECO:0007669"/>
    <property type="project" value="TreeGrafter"/>
</dbReference>
<dbReference type="GO" id="GO:0005737">
    <property type="term" value="C:cytoplasm"/>
    <property type="evidence" value="ECO:0007669"/>
    <property type="project" value="TreeGrafter"/>
</dbReference>
<dbReference type="InterPro" id="IPR009060">
    <property type="entry name" value="UBA-like_sf"/>
</dbReference>
<evidence type="ECO:0000313" key="8">
    <source>
        <dbReference type="EMBL" id="KAF8771802.1"/>
    </source>
</evidence>
<dbReference type="GO" id="GO:0045087">
    <property type="term" value="P:innate immune response"/>
    <property type="evidence" value="ECO:0007669"/>
    <property type="project" value="UniProtKB-KW"/>
</dbReference>
<dbReference type="GO" id="GO:0006511">
    <property type="term" value="P:ubiquitin-dependent protein catabolic process"/>
    <property type="evidence" value="ECO:0007669"/>
    <property type="project" value="TreeGrafter"/>
</dbReference>
<feature type="domain" description="C2" evidence="6">
    <location>
        <begin position="47"/>
        <end position="164"/>
    </location>
</feature>
<dbReference type="AlphaFoldDB" id="A0A8T0EFA1"/>
<dbReference type="SMART" id="SM00239">
    <property type="entry name" value="C2"/>
    <property type="match status" value="1"/>
</dbReference>
<keyword evidence="3" id="KW-0391">Immunity</keyword>
<evidence type="ECO:0000256" key="2">
    <source>
        <dbReference type="ARBA" id="ARBA00022588"/>
    </source>
</evidence>